<proteinExistence type="predicted"/>
<organism evidence="7 8">
    <name type="scientific">Apiospora rasikravindrae</name>
    <dbReference type="NCBI Taxonomy" id="990691"/>
    <lineage>
        <taxon>Eukaryota</taxon>
        <taxon>Fungi</taxon>
        <taxon>Dikarya</taxon>
        <taxon>Ascomycota</taxon>
        <taxon>Pezizomycotina</taxon>
        <taxon>Sordariomycetes</taxon>
        <taxon>Xylariomycetidae</taxon>
        <taxon>Amphisphaeriales</taxon>
        <taxon>Apiosporaceae</taxon>
        <taxon>Apiospora</taxon>
    </lineage>
</organism>
<sequence length="589" mass="65623">MDSVERLFRAFPDPKSDDRDTRSHGPTDAQMDKFNAPLKAFLKTTSVDPDFTYLKEQAEKAIGDPGEKQRFRHAIVHLSLSKAEIPDDGSAKSKQLRYHRWIGLGRKDSDRPFPPTATITKDDASLAYLPAALMNPQACATCGEKSTDACVGCKLVYGTDHVVFKTVYCSKKCQKDDWPRHKASCLSRKLVQRAVIILRELFILYKSLNCTFPAERIVEKGGVLCNYLAPSAEAAHVGDTVPTQFPIHLAASDDILRACVTDCYGSFEALETFKGVFDLFLEPICTQIREAGILPRNAHRPTMTISPAAMLSNMLPMHFVLRAQLHSGEEVAIDVAGSHFGWNEPVSPWNHWESQRAYHSCMFSYGTVCFEMGLVPPPSLDMKIRQFRKKQVTAMLGAINYVIQRQQPGKSRSITRLLNSPNYLELKGEITTAARQALRAGIAQLQASKTMRLYFTGNWVTDLTATKEESEVLDKVWLSREEYQKNKHDPELLQAIWMKRCRDKEVAKDARKLGLKLLPDNAGGEGTSGQASFSDDVASEAAYLSQFANVIVDDGRQLTTLYRSGGTGSVDPTMQALIDRMARKRSGGS</sequence>
<accession>A0ABR1U7V3</accession>
<keyword evidence="8" id="KW-1185">Reference proteome</keyword>
<dbReference type="SUPFAM" id="SSF144232">
    <property type="entry name" value="HIT/MYND zinc finger-like"/>
    <property type="match status" value="1"/>
</dbReference>
<reference evidence="7 8" key="1">
    <citation type="submission" date="2023-01" db="EMBL/GenBank/DDBJ databases">
        <title>Analysis of 21 Apiospora genomes using comparative genomics revels a genus with tremendous synthesis potential of carbohydrate active enzymes and secondary metabolites.</title>
        <authorList>
            <person name="Sorensen T."/>
        </authorList>
    </citation>
    <scope>NUCLEOTIDE SEQUENCE [LARGE SCALE GENOMIC DNA]</scope>
    <source>
        <strain evidence="7 8">CBS 33761</strain>
    </source>
</reference>
<keyword evidence="1" id="KW-0479">Metal-binding</keyword>
<evidence type="ECO:0000256" key="3">
    <source>
        <dbReference type="ARBA" id="ARBA00022833"/>
    </source>
</evidence>
<evidence type="ECO:0000256" key="2">
    <source>
        <dbReference type="ARBA" id="ARBA00022771"/>
    </source>
</evidence>
<feature type="domain" description="MYND-type" evidence="6">
    <location>
        <begin position="139"/>
        <end position="185"/>
    </location>
</feature>
<keyword evidence="2 4" id="KW-0863">Zinc-finger</keyword>
<dbReference type="EMBL" id="JAQQWK010000001">
    <property type="protein sequence ID" value="KAK8054976.1"/>
    <property type="molecule type" value="Genomic_DNA"/>
</dbReference>
<protein>
    <recommendedName>
        <fullName evidence="6">MYND-type domain-containing protein</fullName>
    </recommendedName>
</protein>
<dbReference type="Proteomes" id="UP001444661">
    <property type="component" value="Unassembled WGS sequence"/>
</dbReference>
<name>A0ABR1U7V3_9PEZI</name>
<dbReference type="Gene3D" id="6.10.140.2220">
    <property type="match status" value="1"/>
</dbReference>
<comment type="caution">
    <text evidence="7">The sequence shown here is derived from an EMBL/GenBank/DDBJ whole genome shotgun (WGS) entry which is preliminary data.</text>
</comment>
<evidence type="ECO:0000256" key="5">
    <source>
        <dbReference type="SAM" id="MobiDB-lite"/>
    </source>
</evidence>
<dbReference type="InterPro" id="IPR002893">
    <property type="entry name" value="Znf_MYND"/>
</dbReference>
<evidence type="ECO:0000256" key="1">
    <source>
        <dbReference type="ARBA" id="ARBA00022723"/>
    </source>
</evidence>
<feature type="region of interest" description="Disordered" evidence="5">
    <location>
        <begin position="1"/>
        <end position="34"/>
    </location>
</feature>
<gene>
    <name evidence="7" type="ORF">PG993_000203</name>
</gene>
<evidence type="ECO:0000256" key="4">
    <source>
        <dbReference type="PROSITE-ProRule" id="PRU00134"/>
    </source>
</evidence>
<dbReference type="Pfam" id="PF01753">
    <property type="entry name" value="zf-MYND"/>
    <property type="match status" value="1"/>
</dbReference>
<keyword evidence="3" id="KW-0862">Zinc</keyword>
<feature type="compositionally biased region" description="Basic and acidic residues" evidence="5">
    <location>
        <begin position="1"/>
        <end position="25"/>
    </location>
</feature>
<evidence type="ECO:0000313" key="7">
    <source>
        <dbReference type="EMBL" id="KAK8054976.1"/>
    </source>
</evidence>
<evidence type="ECO:0000313" key="8">
    <source>
        <dbReference type="Proteomes" id="UP001444661"/>
    </source>
</evidence>
<dbReference type="PROSITE" id="PS50865">
    <property type="entry name" value="ZF_MYND_2"/>
    <property type="match status" value="1"/>
</dbReference>
<evidence type="ECO:0000259" key="6">
    <source>
        <dbReference type="PROSITE" id="PS50865"/>
    </source>
</evidence>